<evidence type="ECO:0000256" key="1">
    <source>
        <dbReference type="SAM" id="Phobius"/>
    </source>
</evidence>
<keyword evidence="1" id="KW-0472">Membrane</keyword>
<dbReference type="Proteomes" id="UP001595816">
    <property type="component" value="Unassembled WGS sequence"/>
</dbReference>
<keyword evidence="1" id="KW-1133">Transmembrane helix</keyword>
<feature type="transmembrane region" description="Helical" evidence="1">
    <location>
        <begin position="139"/>
        <end position="160"/>
    </location>
</feature>
<feature type="transmembrane region" description="Helical" evidence="1">
    <location>
        <begin position="167"/>
        <end position="189"/>
    </location>
</feature>
<reference evidence="3" key="1">
    <citation type="journal article" date="2019" name="Int. J. Syst. Evol. Microbiol.">
        <title>The Global Catalogue of Microorganisms (GCM) 10K type strain sequencing project: providing services to taxonomists for standard genome sequencing and annotation.</title>
        <authorList>
            <consortium name="The Broad Institute Genomics Platform"/>
            <consortium name="The Broad Institute Genome Sequencing Center for Infectious Disease"/>
            <person name="Wu L."/>
            <person name="Ma J."/>
        </authorList>
    </citation>
    <scope>NUCLEOTIDE SEQUENCE [LARGE SCALE GENOMIC DNA]</scope>
    <source>
        <strain evidence="3">CGMCC 4.7289</strain>
    </source>
</reference>
<dbReference type="RefSeq" id="WP_253756044.1">
    <property type="nucleotide sequence ID" value="NZ_JAMZDZ010000001.1"/>
</dbReference>
<feature type="transmembrane region" description="Helical" evidence="1">
    <location>
        <begin position="95"/>
        <end position="115"/>
    </location>
</feature>
<sequence length="229" mass="24600">MTTTLTLVGAATPDRPPIPPNRLLTCGLIAGPLFVLAFVLEGAFRHGYDSMRHPVSSLALGPGGWQQVVNFLICGILTILFAVGLRRSLRPGPGALAGPLLVGLWGLGLIGAGLFTTDPVNGYPTAARGDSWHGSLHDLLSVAAFAGLAFAMFFFGYAFARRRSPVRAVYSVVSGVVFLVLFFLAGTGFEPGSSLVDTAGLWQRLSIVVGWLWVFQLAVRQRRRRRPRP</sequence>
<evidence type="ECO:0000313" key="3">
    <source>
        <dbReference type="Proteomes" id="UP001595816"/>
    </source>
</evidence>
<dbReference type="InterPro" id="IPR009339">
    <property type="entry name" value="DUF998"/>
</dbReference>
<organism evidence="2 3">
    <name type="scientific">Hamadaea flava</name>
    <dbReference type="NCBI Taxonomy" id="1742688"/>
    <lineage>
        <taxon>Bacteria</taxon>
        <taxon>Bacillati</taxon>
        <taxon>Actinomycetota</taxon>
        <taxon>Actinomycetes</taxon>
        <taxon>Micromonosporales</taxon>
        <taxon>Micromonosporaceae</taxon>
        <taxon>Hamadaea</taxon>
    </lineage>
</organism>
<feature type="transmembrane region" description="Helical" evidence="1">
    <location>
        <begin position="23"/>
        <end position="44"/>
    </location>
</feature>
<dbReference type="EMBL" id="JBHSAY010000034">
    <property type="protein sequence ID" value="MFC4136826.1"/>
    <property type="molecule type" value="Genomic_DNA"/>
</dbReference>
<feature type="transmembrane region" description="Helical" evidence="1">
    <location>
        <begin position="64"/>
        <end position="83"/>
    </location>
</feature>
<accession>A0ABV8M0G9</accession>
<evidence type="ECO:0000313" key="2">
    <source>
        <dbReference type="EMBL" id="MFC4136826.1"/>
    </source>
</evidence>
<gene>
    <name evidence="2" type="ORF">ACFOZ4_40000</name>
</gene>
<keyword evidence="1" id="KW-0812">Transmembrane</keyword>
<comment type="caution">
    <text evidence="2">The sequence shown here is derived from an EMBL/GenBank/DDBJ whole genome shotgun (WGS) entry which is preliminary data.</text>
</comment>
<name>A0ABV8M0G9_9ACTN</name>
<protein>
    <submittedName>
        <fullName evidence="2">DUF998 domain-containing protein</fullName>
    </submittedName>
</protein>
<dbReference type="Pfam" id="PF06197">
    <property type="entry name" value="DUF998"/>
    <property type="match status" value="1"/>
</dbReference>
<keyword evidence="3" id="KW-1185">Reference proteome</keyword>
<feature type="transmembrane region" description="Helical" evidence="1">
    <location>
        <begin position="201"/>
        <end position="219"/>
    </location>
</feature>
<proteinExistence type="predicted"/>